<comment type="caution">
    <text evidence="2">The sequence shown here is derived from an EMBL/GenBank/DDBJ whole genome shotgun (WGS) entry which is preliminary data.</text>
</comment>
<evidence type="ECO:0000256" key="1">
    <source>
        <dbReference type="SAM" id="SignalP"/>
    </source>
</evidence>
<dbReference type="Proteomes" id="UP001163046">
    <property type="component" value="Unassembled WGS sequence"/>
</dbReference>
<feature type="signal peptide" evidence="1">
    <location>
        <begin position="1"/>
        <end position="18"/>
    </location>
</feature>
<keyword evidence="3" id="KW-1185">Reference proteome</keyword>
<accession>A0A9W9YAA9</accession>
<evidence type="ECO:0000313" key="3">
    <source>
        <dbReference type="Proteomes" id="UP001163046"/>
    </source>
</evidence>
<sequence>MIAKLFLFWLSLARLSLEQLFSHFDLYDAIHILFLGALGICLRLVEQGEWSTNKKVRSSLRSLCTPVGKKRGSVSFAAGTKFYPIQSYNPLNWTILRNVSSMSTMSETWKAQRSSLKISLTTDDGDEVTEGDGSDIAVSRRL</sequence>
<reference evidence="2" key="1">
    <citation type="submission" date="2023-01" db="EMBL/GenBank/DDBJ databases">
        <title>Genome assembly of the deep-sea coral Lophelia pertusa.</title>
        <authorList>
            <person name="Herrera S."/>
            <person name="Cordes E."/>
        </authorList>
    </citation>
    <scope>NUCLEOTIDE SEQUENCE</scope>
    <source>
        <strain evidence="2">USNM1676648</strain>
        <tissue evidence="2">Polyp</tissue>
    </source>
</reference>
<organism evidence="2 3">
    <name type="scientific">Desmophyllum pertusum</name>
    <dbReference type="NCBI Taxonomy" id="174260"/>
    <lineage>
        <taxon>Eukaryota</taxon>
        <taxon>Metazoa</taxon>
        <taxon>Cnidaria</taxon>
        <taxon>Anthozoa</taxon>
        <taxon>Hexacorallia</taxon>
        <taxon>Scleractinia</taxon>
        <taxon>Caryophylliina</taxon>
        <taxon>Caryophylliidae</taxon>
        <taxon>Desmophyllum</taxon>
    </lineage>
</organism>
<keyword evidence="1" id="KW-0732">Signal</keyword>
<gene>
    <name evidence="2" type="ORF">OS493_029894</name>
</gene>
<name>A0A9W9YAA9_9CNID</name>
<dbReference type="AlphaFoldDB" id="A0A9W9YAA9"/>
<feature type="chain" id="PRO_5040742317" evidence="1">
    <location>
        <begin position="19"/>
        <end position="142"/>
    </location>
</feature>
<protein>
    <submittedName>
        <fullName evidence="2">Uncharacterized protein</fullName>
    </submittedName>
</protein>
<dbReference type="OrthoDB" id="10450732at2759"/>
<dbReference type="EMBL" id="MU827808">
    <property type="protein sequence ID" value="KAJ7325347.1"/>
    <property type="molecule type" value="Genomic_DNA"/>
</dbReference>
<proteinExistence type="predicted"/>
<evidence type="ECO:0000313" key="2">
    <source>
        <dbReference type="EMBL" id="KAJ7325347.1"/>
    </source>
</evidence>